<protein>
    <submittedName>
        <fullName evidence="2">Uncharacterized protein</fullName>
    </submittedName>
</protein>
<proteinExistence type="predicted"/>
<keyword evidence="3" id="KW-1185">Reference proteome</keyword>
<feature type="compositionally biased region" description="Polar residues" evidence="1">
    <location>
        <begin position="118"/>
        <end position="139"/>
    </location>
</feature>
<name>A0A1V8TAD0_9PEZI</name>
<evidence type="ECO:0000256" key="1">
    <source>
        <dbReference type="SAM" id="MobiDB-lite"/>
    </source>
</evidence>
<organism evidence="2 3">
    <name type="scientific">Cryoendolithus antarcticus</name>
    <dbReference type="NCBI Taxonomy" id="1507870"/>
    <lineage>
        <taxon>Eukaryota</taxon>
        <taxon>Fungi</taxon>
        <taxon>Dikarya</taxon>
        <taxon>Ascomycota</taxon>
        <taxon>Pezizomycotina</taxon>
        <taxon>Dothideomycetes</taxon>
        <taxon>Dothideomycetidae</taxon>
        <taxon>Cladosporiales</taxon>
        <taxon>Cladosporiaceae</taxon>
        <taxon>Cryoendolithus</taxon>
    </lineage>
</organism>
<evidence type="ECO:0000313" key="3">
    <source>
        <dbReference type="Proteomes" id="UP000192596"/>
    </source>
</evidence>
<dbReference type="EMBL" id="NAJO01000012">
    <property type="protein sequence ID" value="OQO08363.1"/>
    <property type="molecule type" value="Genomic_DNA"/>
</dbReference>
<dbReference type="InParanoid" id="A0A1V8TAD0"/>
<reference evidence="3" key="1">
    <citation type="submission" date="2017-03" db="EMBL/GenBank/DDBJ databases">
        <title>Genomes of endolithic fungi from Antarctica.</title>
        <authorList>
            <person name="Coleine C."/>
            <person name="Masonjones S."/>
            <person name="Stajich J.E."/>
        </authorList>
    </citation>
    <scope>NUCLEOTIDE SEQUENCE [LARGE SCALE GENOMIC DNA]</scope>
    <source>
        <strain evidence="3">CCFEE 5527</strain>
    </source>
</reference>
<evidence type="ECO:0000313" key="2">
    <source>
        <dbReference type="EMBL" id="OQO08363.1"/>
    </source>
</evidence>
<dbReference type="Proteomes" id="UP000192596">
    <property type="component" value="Unassembled WGS sequence"/>
</dbReference>
<dbReference type="OrthoDB" id="5408734at2759"/>
<comment type="caution">
    <text evidence="2">The sequence shown here is derived from an EMBL/GenBank/DDBJ whole genome shotgun (WGS) entry which is preliminary data.</text>
</comment>
<feature type="compositionally biased region" description="Basic and acidic residues" evidence="1">
    <location>
        <begin position="38"/>
        <end position="76"/>
    </location>
</feature>
<accession>A0A1V8TAD0</accession>
<dbReference type="AlphaFoldDB" id="A0A1V8TAD0"/>
<gene>
    <name evidence="2" type="ORF">B0A48_06233</name>
</gene>
<sequence>MAQPSASSSSGPEAAIVQSFAADLDDMFGLESTASRPVDVDHLSQTVNEKKQNLSTKDRELQELEARIRETEERLARVSRNTSPARGAETSVGAAAPTYSSPQAPSTHLAPPHASSPGIVSTTSETPTPSHQSPSTMQQPHAVLARPHADRVDTQTLMQGMPGALPQTPKQEWGGSGDYVMVEGEDSARNAAGSGRL</sequence>
<feature type="region of interest" description="Disordered" evidence="1">
    <location>
        <begin position="34"/>
        <end position="197"/>
    </location>
</feature>